<dbReference type="Proteomes" id="UP000078428">
    <property type="component" value="Unassembled WGS sequence"/>
</dbReference>
<evidence type="ECO:0000256" key="2">
    <source>
        <dbReference type="ARBA" id="ARBA00022801"/>
    </source>
</evidence>
<organism evidence="3 4">
    <name type="scientific">Paramagnetospirillum marisnigri</name>
    <dbReference type="NCBI Taxonomy" id="1285242"/>
    <lineage>
        <taxon>Bacteria</taxon>
        <taxon>Pseudomonadati</taxon>
        <taxon>Pseudomonadota</taxon>
        <taxon>Alphaproteobacteria</taxon>
        <taxon>Rhodospirillales</taxon>
        <taxon>Magnetospirillaceae</taxon>
        <taxon>Paramagnetospirillum</taxon>
    </lineage>
</organism>
<dbReference type="InterPro" id="IPR050992">
    <property type="entry name" value="CheZ_family_phosphatases"/>
</dbReference>
<keyword evidence="4" id="KW-1185">Reference proteome</keyword>
<dbReference type="EMBL" id="LWQT01000052">
    <property type="protein sequence ID" value="OAN50588.1"/>
    <property type="molecule type" value="Genomic_DNA"/>
</dbReference>
<dbReference type="RefSeq" id="WP_068492226.1">
    <property type="nucleotide sequence ID" value="NZ_LWQT01000052.1"/>
</dbReference>
<dbReference type="AlphaFoldDB" id="A0A178MR55"/>
<keyword evidence="1" id="KW-0145">Chemotaxis</keyword>
<dbReference type="CDD" id="cd17910">
    <property type="entry name" value="CheC_ClassII"/>
    <property type="match status" value="1"/>
</dbReference>
<comment type="caution">
    <text evidence="3">The sequence shown here is derived from an EMBL/GenBank/DDBJ whole genome shotgun (WGS) entry which is preliminary data.</text>
</comment>
<dbReference type="GO" id="GO:0006935">
    <property type="term" value="P:chemotaxis"/>
    <property type="evidence" value="ECO:0007669"/>
    <property type="project" value="UniProtKB-KW"/>
</dbReference>
<evidence type="ECO:0000313" key="4">
    <source>
        <dbReference type="Proteomes" id="UP000078428"/>
    </source>
</evidence>
<dbReference type="STRING" id="1285242.A6A04_17965"/>
<evidence type="ECO:0000256" key="1">
    <source>
        <dbReference type="ARBA" id="ARBA00022500"/>
    </source>
</evidence>
<reference evidence="3 4" key="1">
    <citation type="submission" date="2016-04" db="EMBL/GenBank/DDBJ databases">
        <title>Draft genome sequence of freshwater magnetotactic bacteria Magnetospirillum marisnigri SP-1 and Magnetospirillum moscoviense BB-1.</title>
        <authorList>
            <person name="Koziaeva V."/>
            <person name="Dziuba M.V."/>
            <person name="Ivanov T.M."/>
            <person name="Kuznetsov B."/>
            <person name="Grouzdev D.S."/>
        </authorList>
    </citation>
    <scope>NUCLEOTIDE SEQUENCE [LARGE SCALE GENOMIC DNA]</scope>
    <source>
        <strain evidence="3 4">SP-1</strain>
    </source>
</reference>
<protein>
    <submittedName>
        <fullName evidence="3">Chemotaxis protein CheC</fullName>
    </submittedName>
</protein>
<keyword evidence="2" id="KW-0378">Hydrolase</keyword>
<dbReference type="GO" id="GO:0016787">
    <property type="term" value="F:hydrolase activity"/>
    <property type="evidence" value="ECO:0007669"/>
    <property type="project" value="UniProtKB-KW"/>
</dbReference>
<accession>A0A178MR55</accession>
<dbReference type="InterPro" id="IPR028976">
    <property type="entry name" value="CheC-like_sf"/>
</dbReference>
<dbReference type="SUPFAM" id="SSF103039">
    <property type="entry name" value="CheC-like"/>
    <property type="match status" value="1"/>
</dbReference>
<sequence>MTDFLGEVERDAVTEILNVAIGRAAAALSRLVTAEVTLSVPMVEFLTPALAAERIDAATGKQVSVAVRQTFRSSFSGDILLIFPEGKSLDLVRSMLGDSVPLDSLTELEQEALLEVGNIILNGCLGSLANQLDIDIDSSLPTYVRGRGARILDSSHPEAELVMVLQVDFSVAAKGLGGYLAFVMDIVSARHFSESVNAFVARTLAGGAAPA</sequence>
<evidence type="ECO:0000313" key="3">
    <source>
        <dbReference type="EMBL" id="OAN50588.1"/>
    </source>
</evidence>
<dbReference type="OrthoDB" id="274823at2"/>
<dbReference type="PANTHER" id="PTHR43693:SF1">
    <property type="entry name" value="PROTEIN PHOSPHATASE CHEZ"/>
    <property type="match status" value="1"/>
</dbReference>
<dbReference type="Gene3D" id="3.40.1550.10">
    <property type="entry name" value="CheC-like"/>
    <property type="match status" value="1"/>
</dbReference>
<dbReference type="PANTHER" id="PTHR43693">
    <property type="entry name" value="PROTEIN PHOSPHATASE CHEZ"/>
    <property type="match status" value="1"/>
</dbReference>
<name>A0A178MR55_9PROT</name>
<gene>
    <name evidence="3" type="ORF">A6A04_17965</name>
</gene>
<proteinExistence type="predicted"/>